<dbReference type="AlphaFoldDB" id="I7MD01"/>
<dbReference type="PROSITE" id="PS50125">
    <property type="entry name" value="GUANYLATE_CYCLASE_2"/>
    <property type="match status" value="1"/>
</dbReference>
<dbReference type="GO" id="GO:0035556">
    <property type="term" value="P:intracellular signal transduction"/>
    <property type="evidence" value="ECO:0007669"/>
    <property type="project" value="InterPro"/>
</dbReference>
<feature type="transmembrane region" description="Helical" evidence="6">
    <location>
        <begin position="151"/>
        <end position="173"/>
    </location>
</feature>
<name>I7MD01_TETTS</name>
<dbReference type="RefSeq" id="XP_001032901.3">
    <property type="nucleotide sequence ID" value="XM_001032901.3"/>
</dbReference>
<dbReference type="Gene3D" id="1.20.120.350">
    <property type="entry name" value="Voltage-gated potassium channels. Chain C"/>
    <property type="match status" value="1"/>
</dbReference>
<evidence type="ECO:0000313" key="9">
    <source>
        <dbReference type="Proteomes" id="UP000009168"/>
    </source>
</evidence>
<evidence type="ECO:0000256" key="6">
    <source>
        <dbReference type="SAM" id="Phobius"/>
    </source>
</evidence>
<comment type="subcellular location">
    <subcellularLocation>
        <location evidence="1">Membrane</location>
        <topology evidence="1">Multi-pass membrane protein</topology>
    </subcellularLocation>
</comment>
<dbReference type="PANTHER" id="PTHR43336">
    <property type="entry name" value="OXYGEN SENSOR HISTIDINE KINASE RESPONSE REGULATOR DEVS/DOSS"/>
    <property type="match status" value="1"/>
</dbReference>
<dbReference type="FunCoup" id="I7MD01">
    <property type="interactions" value="5"/>
</dbReference>
<evidence type="ECO:0000256" key="5">
    <source>
        <dbReference type="SAM" id="MobiDB-lite"/>
    </source>
</evidence>
<dbReference type="Proteomes" id="UP000009168">
    <property type="component" value="Unassembled WGS sequence"/>
</dbReference>
<dbReference type="PANTHER" id="PTHR43336:SF3">
    <property type="entry name" value="GUANYLATE CYCLASE DOMAIN-CONTAINING PROTEIN"/>
    <property type="match status" value="1"/>
</dbReference>
<dbReference type="CDD" id="cd07302">
    <property type="entry name" value="CHD"/>
    <property type="match status" value="1"/>
</dbReference>
<dbReference type="InParanoid" id="I7MD01"/>
<gene>
    <name evidence="8" type="ORF">TTHERM_00486890</name>
</gene>
<keyword evidence="2 6" id="KW-0812">Transmembrane</keyword>
<dbReference type="GO" id="GO:0009190">
    <property type="term" value="P:cyclic nucleotide biosynthetic process"/>
    <property type="evidence" value="ECO:0007669"/>
    <property type="project" value="InterPro"/>
</dbReference>
<proteinExistence type="predicted"/>
<sequence length="951" mass="108512">MQSVALAEPNLKPNNATGQRKSILKNTLGPTQQFDSNLNNITDIQVLNNNIRRPSKFSQKSDEKIRNIASQQNMSRINLSQQPSSKGKERLSNKDGKKIDVFNLNENQKYPKLAELHDSIYFQLILAIFTIYALFGDDIRVAATTKGADPYFDAITITCISAFAFQIIIQSISYPQYRYSFFFWLDIVSTSTMLLDIQSLNRVIFFQNNIRNTIQLTRASRASRVGTRAGRVVRLIRLIRITRIYKQAVEQKQRLEKKKLENLNCQNKSGKKSLKNKQKNKNPDGTVTNSQNNSNKDGNHGERGSIELPKSKENRNSDRKNNQTNQNIDSQLNISKNESENLEELQQAKLKESKVSKRLSDLTTKKVVIVILLLLFLLPMFQKSFYFDLPYSSDFHLIALARYCQLSTSSIQNIYSSISNTLTTLQGLKSPCVYFTQPFSQTSLDWVSDSYDNYRDSELLPSVSYLDRNIFLQNHPDLISSQGTILKSDDPLVFISVVNVRDLSVLDAILSICRTIFVSIVLLLAAFFFSQDAQKLALGPIERMINKVNQIANDPLSAKDQELIDESQDQYETRIIENAIVKIGALLALGFGEAGSEIIGSNIAKHGEVDPMISGKKKCCIYGFCDIRNFTDATEVLQEDVMIFVNNIGDIVHTMVDRFMGAANKNIGDAFLLVWKFQEDKYEVNEDNTIDFKDPNYACIMAEFALLSFMKIQAKINREPIILEYRKDQRLNQRMANYKVKIGYGLHIGWSIEGAIGSEFKIDASYLSPNVSMSSRLEGATKGYGVPLLFSSDIYNLLTPNFHEYIRQVDYVKIKGQAKPIGFYTIDMQVDKLPPSKLQDLTIQEKMSIEKQKKSINLQFLDSNVFDVKEYLTTDKDMKLILKDFDFEFVKIYKKAFDLYLQGNWSQSKEIFDTILIDKKDDGPTKATLEFMSESDYQAPQDWSGFKPYYD</sequence>
<dbReference type="SUPFAM" id="SSF55073">
    <property type="entry name" value="Nucleotide cyclase"/>
    <property type="match status" value="1"/>
</dbReference>
<dbReference type="KEGG" id="tet:TTHERM_00486890"/>
<dbReference type="EMBL" id="GG662587">
    <property type="protein sequence ID" value="EAR85238.3"/>
    <property type="molecule type" value="Genomic_DNA"/>
</dbReference>
<evidence type="ECO:0000259" key="7">
    <source>
        <dbReference type="PROSITE" id="PS50125"/>
    </source>
</evidence>
<feature type="compositionally biased region" description="Polar residues" evidence="5">
    <location>
        <begin position="283"/>
        <end position="296"/>
    </location>
</feature>
<organism evidence="8 9">
    <name type="scientific">Tetrahymena thermophila (strain SB210)</name>
    <dbReference type="NCBI Taxonomy" id="312017"/>
    <lineage>
        <taxon>Eukaryota</taxon>
        <taxon>Sar</taxon>
        <taxon>Alveolata</taxon>
        <taxon>Ciliophora</taxon>
        <taxon>Intramacronucleata</taxon>
        <taxon>Oligohymenophorea</taxon>
        <taxon>Hymenostomatida</taxon>
        <taxon>Tetrahymenina</taxon>
        <taxon>Tetrahymenidae</taxon>
        <taxon>Tetrahymena</taxon>
    </lineage>
</organism>
<feature type="compositionally biased region" description="Basic residues" evidence="5">
    <location>
        <begin position="269"/>
        <end position="280"/>
    </location>
</feature>
<keyword evidence="4 6" id="KW-0472">Membrane</keyword>
<dbReference type="CDD" id="cd18785">
    <property type="entry name" value="SF2_C"/>
    <property type="match status" value="1"/>
</dbReference>
<accession>I7MD01</accession>
<dbReference type="InterPro" id="IPR029787">
    <property type="entry name" value="Nucleotide_cyclase"/>
</dbReference>
<evidence type="ECO:0000256" key="2">
    <source>
        <dbReference type="ARBA" id="ARBA00022692"/>
    </source>
</evidence>
<dbReference type="InterPro" id="IPR027359">
    <property type="entry name" value="Volt_channel_dom_sf"/>
</dbReference>
<feature type="transmembrane region" description="Helical" evidence="6">
    <location>
        <begin position="120"/>
        <end position="139"/>
    </location>
</feature>
<feature type="compositionally biased region" description="Polar residues" evidence="5">
    <location>
        <begin position="71"/>
        <end position="85"/>
    </location>
</feature>
<dbReference type="eggNOG" id="ENOG502QQYF">
    <property type="taxonomic scope" value="Eukaryota"/>
</dbReference>
<feature type="transmembrane region" description="Helical" evidence="6">
    <location>
        <begin position="367"/>
        <end position="387"/>
    </location>
</feature>
<feature type="domain" description="Guanylate cyclase" evidence="7">
    <location>
        <begin position="621"/>
        <end position="778"/>
    </location>
</feature>
<feature type="compositionally biased region" description="Basic and acidic residues" evidence="5">
    <location>
        <begin position="297"/>
        <end position="321"/>
    </location>
</feature>
<feature type="region of interest" description="Disordered" evidence="5">
    <location>
        <begin position="260"/>
        <end position="334"/>
    </location>
</feature>
<dbReference type="OrthoDB" id="60033at2759"/>
<keyword evidence="9" id="KW-1185">Reference proteome</keyword>
<evidence type="ECO:0000313" key="8">
    <source>
        <dbReference type="EMBL" id="EAR85238.3"/>
    </source>
</evidence>
<evidence type="ECO:0000256" key="3">
    <source>
        <dbReference type="ARBA" id="ARBA00022989"/>
    </source>
</evidence>
<feature type="region of interest" description="Disordered" evidence="5">
    <location>
        <begin position="71"/>
        <end position="93"/>
    </location>
</feature>
<evidence type="ECO:0000256" key="1">
    <source>
        <dbReference type="ARBA" id="ARBA00004141"/>
    </source>
</evidence>
<dbReference type="GeneID" id="7831778"/>
<evidence type="ECO:0000256" key="4">
    <source>
        <dbReference type="ARBA" id="ARBA00023136"/>
    </source>
</evidence>
<dbReference type="GO" id="GO:0016020">
    <property type="term" value="C:membrane"/>
    <property type="evidence" value="ECO:0007669"/>
    <property type="project" value="UniProtKB-SubCell"/>
</dbReference>
<dbReference type="InterPro" id="IPR001054">
    <property type="entry name" value="A/G_cyclase"/>
</dbReference>
<feature type="compositionally biased region" description="Polar residues" evidence="5">
    <location>
        <begin position="322"/>
        <end position="334"/>
    </location>
</feature>
<protein>
    <submittedName>
        <fullName evidence="8">Adenylate/guanylate cyclase domain protein</fullName>
    </submittedName>
</protein>
<keyword evidence="3 6" id="KW-1133">Transmembrane helix</keyword>
<dbReference type="Gene3D" id="3.30.70.1230">
    <property type="entry name" value="Nucleotide cyclase"/>
    <property type="match status" value="1"/>
</dbReference>
<reference evidence="9" key="1">
    <citation type="journal article" date="2006" name="PLoS Biol.">
        <title>Macronuclear genome sequence of the ciliate Tetrahymena thermophila, a model eukaryote.</title>
        <authorList>
            <person name="Eisen J.A."/>
            <person name="Coyne R.S."/>
            <person name="Wu M."/>
            <person name="Wu D."/>
            <person name="Thiagarajan M."/>
            <person name="Wortman J.R."/>
            <person name="Badger J.H."/>
            <person name="Ren Q."/>
            <person name="Amedeo P."/>
            <person name="Jones K.M."/>
            <person name="Tallon L.J."/>
            <person name="Delcher A.L."/>
            <person name="Salzberg S.L."/>
            <person name="Silva J.C."/>
            <person name="Haas B.J."/>
            <person name="Majoros W.H."/>
            <person name="Farzad M."/>
            <person name="Carlton J.M."/>
            <person name="Smith R.K. Jr."/>
            <person name="Garg J."/>
            <person name="Pearlman R.E."/>
            <person name="Karrer K.M."/>
            <person name="Sun L."/>
            <person name="Manning G."/>
            <person name="Elde N.C."/>
            <person name="Turkewitz A.P."/>
            <person name="Asai D.J."/>
            <person name="Wilkes D.E."/>
            <person name="Wang Y."/>
            <person name="Cai H."/>
            <person name="Collins K."/>
            <person name="Stewart B.A."/>
            <person name="Lee S.R."/>
            <person name="Wilamowska K."/>
            <person name="Weinberg Z."/>
            <person name="Ruzzo W.L."/>
            <person name="Wloga D."/>
            <person name="Gaertig J."/>
            <person name="Frankel J."/>
            <person name="Tsao C.-C."/>
            <person name="Gorovsky M.A."/>
            <person name="Keeling P.J."/>
            <person name="Waller R.F."/>
            <person name="Patron N.J."/>
            <person name="Cherry J.M."/>
            <person name="Stover N.A."/>
            <person name="Krieger C.J."/>
            <person name="del Toro C."/>
            <person name="Ryder H.F."/>
            <person name="Williamson S.C."/>
            <person name="Barbeau R.A."/>
            <person name="Hamilton E.P."/>
            <person name="Orias E."/>
        </authorList>
    </citation>
    <scope>NUCLEOTIDE SEQUENCE [LARGE SCALE GENOMIC DNA]</scope>
    <source>
        <strain evidence="9">SB210</strain>
    </source>
</reference>